<accession>A0A8J5C412</accession>
<proteinExistence type="predicted"/>
<organism evidence="1 2">
    <name type="scientific">Zingiber officinale</name>
    <name type="common">Ginger</name>
    <name type="synonym">Amomum zingiber</name>
    <dbReference type="NCBI Taxonomy" id="94328"/>
    <lineage>
        <taxon>Eukaryota</taxon>
        <taxon>Viridiplantae</taxon>
        <taxon>Streptophyta</taxon>
        <taxon>Embryophyta</taxon>
        <taxon>Tracheophyta</taxon>
        <taxon>Spermatophyta</taxon>
        <taxon>Magnoliopsida</taxon>
        <taxon>Liliopsida</taxon>
        <taxon>Zingiberales</taxon>
        <taxon>Zingiberaceae</taxon>
        <taxon>Zingiber</taxon>
    </lineage>
</organism>
<name>A0A8J5C412_ZINOF</name>
<dbReference type="AlphaFoldDB" id="A0A8J5C412"/>
<comment type="caution">
    <text evidence="1">The sequence shown here is derived from an EMBL/GenBank/DDBJ whole genome shotgun (WGS) entry which is preliminary data.</text>
</comment>
<evidence type="ECO:0000313" key="1">
    <source>
        <dbReference type="EMBL" id="KAG6466392.1"/>
    </source>
</evidence>
<dbReference type="Proteomes" id="UP000734854">
    <property type="component" value="Unassembled WGS sequence"/>
</dbReference>
<protein>
    <submittedName>
        <fullName evidence="1">Uncharacterized protein</fullName>
    </submittedName>
</protein>
<dbReference type="EMBL" id="JACMSC010000178">
    <property type="protein sequence ID" value="KAG6466392.1"/>
    <property type="molecule type" value="Genomic_DNA"/>
</dbReference>
<evidence type="ECO:0000313" key="2">
    <source>
        <dbReference type="Proteomes" id="UP000734854"/>
    </source>
</evidence>
<reference evidence="1 2" key="1">
    <citation type="submission" date="2020-08" db="EMBL/GenBank/DDBJ databases">
        <title>Plant Genome Project.</title>
        <authorList>
            <person name="Zhang R.-G."/>
        </authorList>
    </citation>
    <scope>NUCLEOTIDE SEQUENCE [LARGE SCALE GENOMIC DNA]</scope>
    <source>
        <tissue evidence="1">Rhizome</tissue>
    </source>
</reference>
<sequence>MATAELSVDLISNTDEYTNKLLSFYCGLAFSSQFAFGGLPFGRQMLILVVISLINWHLDDISSLRAKLGGCLLRLVFANMAELLFEDIFTLTRIDPDGKKFNKGAELNGYKIRIANSYNISLEDAKASW</sequence>
<gene>
    <name evidence="1" type="ORF">ZIOFF_075808</name>
</gene>
<keyword evidence="2" id="KW-1185">Reference proteome</keyword>